<protein>
    <submittedName>
        <fullName evidence="2">Uncharacterized protein LOC107065639</fullName>
    </submittedName>
</protein>
<proteinExistence type="predicted"/>
<gene>
    <name evidence="2" type="primary">LOC107065639</name>
</gene>
<organism evidence="1 2">
    <name type="scientific">Polistes dominula</name>
    <name type="common">European paper wasp</name>
    <name type="synonym">Vespa dominula</name>
    <dbReference type="NCBI Taxonomy" id="743375"/>
    <lineage>
        <taxon>Eukaryota</taxon>
        <taxon>Metazoa</taxon>
        <taxon>Ecdysozoa</taxon>
        <taxon>Arthropoda</taxon>
        <taxon>Hexapoda</taxon>
        <taxon>Insecta</taxon>
        <taxon>Pterygota</taxon>
        <taxon>Neoptera</taxon>
        <taxon>Endopterygota</taxon>
        <taxon>Hymenoptera</taxon>
        <taxon>Apocrita</taxon>
        <taxon>Aculeata</taxon>
        <taxon>Vespoidea</taxon>
        <taxon>Vespidae</taxon>
        <taxon>Polistinae</taxon>
        <taxon>Polistini</taxon>
        <taxon>Polistes</taxon>
    </lineage>
</organism>
<sequence length="169" mass="18511">MHDYATLNIQFGSQLAYEKYSKTSSSLAFDSDRSSYKTDWNSTRTINRSSTTNLSSFNEELLRQPIINMKCFVAIALFAMIAIAFAEDTKPVEAESIEPSNANNNPLEAEAARNKRGVLIGAAYTAPIAYTAPVAYTSAAAYAYPYAYTAAYSSYPYYAAGYSAPYIVA</sequence>
<name>A0ABM1I463_POLDO</name>
<dbReference type="RefSeq" id="XP_015175000.1">
    <property type="nucleotide sequence ID" value="XM_015319514.1"/>
</dbReference>
<keyword evidence="1" id="KW-1185">Reference proteome</keyword>
<dbReference type="GeneID" id="107065639"/>
<accession>A0ABM1I463</accession>
<dbReference type="Proteomes" id="UP000694924">
    <property type="component" value="Unplaced"/>
</dbReference>
<reference evidence="2" key="1">
    <citation type="submission" date="2025-08" db="UniProtKB">
        <authorList>
            <consortium name="RefSeq"/>
        </authorList>
    </citation>
    <scope>IDENTIFICATION</scope>
    <source>
        <tissue evidence="2">Whole body</tissue>
    </source>
</reference>
<evidence type="ECO:0000313" key="2">
    <source>
        <dbReference type="RefSeq" id="XP_015175000.1"/>
    </source>
</evidence>
<evidence type="ECO:0000313" key="1">
    <source>
        <dbReference type="Proteomes" id="UP000694924"/>
    </source>
</evidence>